<dbReference type="PANTHER" id="PTHR34148">
    <property type="entry name" value="ADENOSYLCOBINAMIDE-GDP RIBAZOLETRANSFERASE"/>
    <property type="match status" value="1"/>
</dbReference>
<evidence type="ECO:0000256" key="7">
    <source>
        <dbReference type="ARBA" id="ARBA00022475"/>
    </source>
</evidence>
<evidence type="ECO:0000256" key="1">
    <source>
        <dbReference type="ARBA" id="ARBA00001946"/>
    </source>
</evidence>
<reference evidence="21" key="1">
    <citation type="submission" date="2016-10" db="EMBL/GenBank/DDBJ databases">
        <authorList>
            <person name="Varghese N."/>
            <person name="Submissions S."/>
        </authorList>
    </citation>
    <scope>NUCLEOTIDE SEQUENCE [LARGE SCALE GENOMIC DNA]</scope>
    <source>
        <strain evidence="21">P18</strain>
    </source>
</reference>
<evidence type="ECO:0000256" key="14">
    <source>
        <dbReference type="ARBA" id="ARBA00025228"/>
    </source>
</evidence>
<keyword evidence="21" id="KW-1185">Reference proteome</keyword>
<comment type="pathway">
    <text evidence="3 19">Cofactor biosynthesis; adenosylcobalamin biosynthesis; adenosylcobalamin from cob(II)yrinate a,c-diamide: step 7/7.</text>
</comment>
<evidence type="ECO:0000256" key="18">
    <source>
        <dbReference type="ARBA" id="ARBA00049504"/>
    </source>
</evidence>
<keyword evidence="12 19" id="KW-1133">Transmembrane helix</keyword>
<evidence type="ECO:0000256" key="19">
    <source>
        <dbReference type="HAMAP-Rule" id="MF_00719"/>
    </source>
</evidence>
<evidence type="ECO:0000256" key="2">
    <source>
        <dbReference type="ARBA" id="ARBA00004651"/>
    </source>
</evidence>
<dbReference type="InterPro" id="IPR003805">
    <property type="entry name" value="CobS"/>
</dbReference>
<name>A0A1I5QDC8_9FIRM</name>
<evidence type="ECO:0000256" key="4">
    <source>
        <dbReference type="ARBA" id="ARBA00010561"/>
    </source>
</evidence>
<dbReference type="Pfam" id="PF02654">
    <property type="entry name" value="CobS"/>
    <property type="match status" value="1"/>
</dbReference>
<feature type="transmembrane region" description="Helical" evidence="19">
    <location>
        <begin position="142"/>
        <end position="164"/>
    </location>
</feature>
<keyword evidence="10 19" id="KW-0812">Transmembrane</keyword>
<comment type="catalytic activity">
    <reaction evidence="17 19">
        <text>alpha-ribazole + adenosylcob(III)inamide-GDP = adenosylcob(III)alamin + GMP + H(+)</text>
        <dbReference type="Rhea" id="RHEA:16049"/>
        <dbReference type="ChEBI" id="CHEBI:10329"/>
        <dbReference type="ChEBI" id="CHEBI:15378"/>
        <dbReference type="ChEBI" id="CHEBI:18408"/>
        <dbReference type="ChEBI" id="CHEBI:58115"/>
        <dbReference type="ChEBI" id="CHEBI:60487"/>
        <dbReference type="EC" id="2.7.8.26"/>
    </reaction>
</comment>
<protein>
    <recommendedName>
        <fullName evidence="6 19">Adenosylcobinamide-GDP ribazoletransferase</fullName>
        <ecNumber evidence="5 19">2.7.8.26</ecNumber>
    </recommendedName>
    <alternativeName>
        <fullName evidence="16 19">Cobalamin synthase</fullName>
    </alternativeName>
    <alternativeName>
        <fullName evidence="15 19">Cobalamin-5'-phosphate synthase</fullName>
    </alternativeName>
</protein>
<evidence type="ECO:0000256" key="3">
    <source>
        <dbReference type="ARBA" id="ARBA00004663"/>
    </source>
</evidence>
<feature type="transmembrane region" description="Helical" evidence="19">
    <location>
        <begin position="111"/>
        <end position="136"/>
    </location>
</feature>
<evidence type="ECO:0000256" key="10">
    <source>
        <dbReference type="ARBA" id="ARBA00022692"/>
    </source>
</evidence>
<keyword evidence="11 19" id="KW-0460">Magnesium</keyword>
<dbReference type="GO" id="GO:0005886">
    <property type="term" value="C:plasma membrane"/>
    <property type="evidence" value="ECO:0007669"/>
    <property type="project" value="UniProtKB-SubCell"/>
</dbReference>
<comment type="catalytic activity">
    <reaction evidence="18 19">
        <text>alpha-ribazole 5'-phosphate + adenosylcob(III)inamide-GDP = adenosylcob(III)alamin 5'-phosphate + GMP + H(+)</text>
        <dbReference type="Rhea" id="RHEA:23560"/>
        <dbReference type="ChEBI" id="CHEBI:15378"/>
        <dbReference type="ChEBI" id="CHEBI:57918"/>
        <dbReference type="ChEBI" id="CHEBI:58115"/>
        <dbReference type="ChEBI" id="CHEBI:60487"/>
        <dbReference type="ChEBI" id="CHEBI:60493"/>
        <dbReference type="EC" id="2.7.8.26"/>
    </reaction>
</comment>
<accession>A0A1I5QDC8</accession>
<evidence type="ECO:0000256" key="6">
    <source>
        <dbReference type="ARBA" id="ARBA00015850"/>
    </source>
</evidence>
<gene>
    <name evidence="19" type="primary">cobS</name>
    <name evidence="20" type="ORF">SAMN04487928_10267</name>
</gene>
<proteinExistence type="inferred from homology"/>
<evidence type="ECO:0000256" key="5">
    <source>
        <dbReference type="ARBA" id="ARBA00013200"/>
    </source>
</evidence>
<keyword evidence="13 19" id="KW-0472">Membrane</keyword>
<comment type="subcellular location">
    <subcellularLocation>
        <location evidence="2 19">Cell membrane</location>
        <topology evidence="2 19">Multi-pass membrane protein</topology>
    </subcellularLocation>
</comment>
<evidence type="ECO:0000256" key="16">
    <source>
        <dbReference type="ARBA" id="ARBA00032853"/>
    </source>
</evidence>
<feature type="transmembrane region" description="Helical" evidence="19">
    <location>
        <begin position="209"/>
        <end position="225"/>
    </location>
</feature>
<dbReference type="PANTHER" id="PTHR34148:SF1">
    <property type="entry name" value="ADENOSYLCOBINAMIDE-GDP RIBAZOLETRANSFERASE"/>
    <property type="match status" value="1"/>
</dbReference>
<evidence type="ECO:0000256" key="13">
    <source>
        <dbReference type="ARBA" id="ARBA00023136"/>
    </source>
</evidence>
<dbReference type="OrthoDB" id="9794626at2"/>
<evidence type="ECO:0000256" key="8">
    <source>
        <dbReference type="ARBA" id="ARBA00022573"/>
    </source>
</evidence>
<dbReference type="EMBL" id="FOXO01000002">
    <property type="protein sequence ID" value="SFP44265.1"/>
    <property type="molecule type" value="Genomic_DNA"/>
</dbReference>
<dbReference type="EC" id="2.7.8.26" evidence="5 19"/>
<feature type="transmembrane region" description="Helical" evidence="19">
    <location>
        <begin position="237"/>
        <end position="258"/>
    </location>
</feature>
<organism evidence="20 21">
    <name type="scientific">Butyrivibrio proteoclasticus</name>
    <dbReference type="NCBI Taxonomy" id="43305"/>
    <lineage>
        <taxon>Bacteria</taxon>
        <taxon>Bacillati</taxon>
        <taxon>Bacillota</taxon>
        <taxon>Clostridia</taxon>
        <taxon>Lachnospirales</taxon>
        <taxon>Lachnospiraceae</taxon>
        <taxon>Butyrivibrio</taxon>
    </lineage>
</organism>
<feature type="transmembrane region" description="Helical" evidence="19">
    <location>
        <begin position="35"/>
        <end position="61"/>
    </location>
</feature>
<evidence type="ECO:0000256" key="15">
    <source>
        <dbReference type="ARBA" id="ARBA00032605"/>
    </source>
</evidence>
<evidence type="ECO:0000256" key="9">
    <source>
        <dbReference type="ARBA" id="ARBA00022679"/>
    </source>
</evidence>
<evidence type="ECO:0000313" key="21">
    <source>
        <dbReference type="Proteomes" id="UP000182624"/>
    </source>
</evidence>
<evidence type="ECO:0000313" key="20">
    <source>
        <dbReference type="EMBL" id="SFP44265.1"/>
    </source>
</evidence>
<dbReference type="RefSeq" id="WP_074883348.1">
    <property type="nucleotide sequence ID" value="NZ_FOXO01000002.1"/>
</dbReference>
<dbReference type="AlphaFoldDB" id="A0A1I5QDC8"/>
<sequence>MNVLKSIAIAFSMYSRIPMPVFEWKKENMKYSICFFPFVGLVISFIISLLYYLFGAYFAMIPDVAKTLFILAIPVVISGGIHLDGYMDTSDALSSYRDREKRLEILKDPHIGAFAVIRLLLYSCIFLATVLTIVSAHAELDIFFSWSLVFFLSRILSGIAVVSFKCAKSNGTLYTFAEGAERTKCKALMTIEVIICIFLMTYFGKVAGVLGTVASFLVFIYYHRMANDKFGGLTGDLAGFFVCVCELVSSFAFMIWLFM</sequence>
<feature type="transmembrane region" description="Helical" evidence="19">
    <location>
        <begin position="67"/>
        <end position="87"/>
    </location>
</feature>
<dbReference type="GO" id="GO:0008818">
    <property type="term" value="F:cobalamin 5'-phosphate synthase activity"/>
    <property type="evidence" value="ECO:0007669"/>
    <property type="project" value="UniProtKB-UniRule"/>
</dbReference>
<keyword evidence="9 19" id="KW-0808">Transferase</keyword>
<keyword evidence="7 19" id="KW-1003">Cell membrane</keyword>
<evidence type="ECO:0000256" key="11">
    <source>
        <dbReference type="ARBA" id="ARBA00022842"/>
    </source>
</evidence>
<comment type="similarity">
    <text evidence="4 19">Belongs to the CobS family.</text>
</comment>
<evidence type="ECO:0000256" key="17">
    <source>
        <dbReference type="ARBA" id="ARBA00048623"/>
    </source>
</evidence>
<keyword evidence="8 19" id="KW-0169">Cobalamin biosynthesis</keyword>
<comment type="function">
    <text evidence="14 19">Joins adenosylcobinamide-GDP and alpha-ribazole to generate adenosylcobalamin (Ado-cobalamin). Also synthesizes adenosylcobalamin 5'-phosphate from adenosylcobinamide-GDP and alpha-ribazole 5'-phosphate.</text>
</comment>
<dbReference type="UniPathway" id="UPA00148">
    <property type="reaction ID" value="UER00238"/>
</dbReference>
<dbReference type="Proteomes" id="UP000182624">
    <property type="component" value="Unassembled WGS sequence"/>
</dbReference>
<dbReference type="GO" id="GO:0051073">
    <property type="term" value="F:adenosylcobinamide-GDP ribazoletransferase activity"/>
    <property type="evidence" value="ECO:0007669"/>
    <property type="project" value="UniProtKB-UniRule"/>
</dbReference>
<evidence type="ECO:0000256" key="12">
    <source>
        <dbReference type="ARBA" id="ARBA00022989"/>
    </source>
</evidence>
<comment type="cofactor">
    <cofactor evidence="1 19">
        <name>Mg(2+)</name>
        <dbReference type="ChEBI" id="CHEBI:18420"/>
    </cofactor>
</comment>
<dbReference type="GO" id="GO:0009236">
    <property type="term" value="P:cobalamin biosynthetic process"/>
    <property type="evidence" value="ECO:0007669"/>
    <property type="project" value="UniProtKB-UniRule"/>
</dbReference>
<dbReference type="HAMAP" id="MF_00719">
    <property type="entry name" value="CobS"/>
    <property type="match status" value="1"/>
</dbReference>